<dbReference type="RefSeq" id="WP_131029240.1">
    <property type="nucleotide sequence ID" value="NZ_SIXF01000004.1"/>
</dbReference>
<name>A0A4Q9HF88_9SPHI</name>
<evidence type="ECO:0000313" key="2">
    <source>
        <dbReference type="Proteomes" id="UP000291819"/>
    </source>
</evidence>
<protein>
    <submittedName>
        <fullName evidence="1">DinB family protein</fullName>
    </submittedName>
</protein>
<dbReference type="EMBL" id="SIXF01000004">
    <property type="protein sequence ID" value="TBO43592.1"/>
    <property type="molecule type" value="Genomic_DNA"/>
</dbReference>
<evidence type="ECO:0000313" key="1">
    <source>
        <dbReference type="EMBL" id="TBO43592.1"/>
    </source>
</evidence>
<comment type="caution">
    <text evidence="1">The sequence shown here is derived from an EMBL/GenBank/DDBJ whole genome shotgun (WGS) entry which is preliminary data.</text>
</comment>
<reference evidence="1 2" key="1">
    <citation type="submission" date="2019-02" db="EMBL/GenBank/DDBJ databases">
        <title>Pedobacter kyonggii whole genome sequence analysis.</title>
        <authorList>
            <person name="Dahal R.H."/>
        </authorList>
    </citation>
    <scope>NUCLEOTIDE SEQUENCE [LARGE SCALE GENOMIC DNA]</scope>
    <source>
        <strain evidence="1 2">K-4-11-1</strain>
    </source>
</reference>
<dbReference type="PANTHER" id="PTHR39473:SF1">
    <property type="entry name" value="DINB-LIKE DOMAIN-CONTAINING PROTEIN"/>
    <property type="match status" value="1"/>
</dbReference>
<organism evidence="1 2">
    <name type="scientific">Pedobacter kyonggii</name>
    <dbReference type="NCBI Taxonomy" id="1926871"/>
    <lineage>
        <taxon>Bacteria</taxon>
        <taxon>Pseudomonadati</taxon>
        <taxon>Bacteroidota</taxon>
        <taxon>Sphingobacteriia</taxon>
        <taxon>Sphingobacteriales</taxon>
        <taxon>Sphingobacteriaceae</taxon>
        <taxon>Pedobacter</taxon>
    </lineage>
</organism>
<dbReference type="AlphaFoldDB" id="A0A4Q9HF88"/>
<sequence length="166" mass="18650">MPLKEPITNLLEQLHGIIGGLTNTEFTHPLTILSGSTIGQHGRHILEFYLELNKGYAIGEVDYDRRERNHAVENDKEVAQQCLREIICSLGKPDRKLVLVVNYDAEESQSIRIQTNYYRELIYNLEHTVHHMALIRIGIGAISAIEIPAGFGIAASTLKYRQGCAP</sequence>
<dbReference type="Proteomes" id="UP000291819">
    <property type="component" value="Unassembled WGS sequence"/>
</dbReference>
<proteinExistence type="predicted"/>
<accession>A0A4Q9HF88</accession>
<dbReference type="PANTHER" id="PTHR39473">
    <property type="match status" value="1"/>
</dbReference>
<gene>
    <name evidence="1" type="ORF">EYS08_06465</name>
</gene>
<dbReference type="OrthoDB" id="1162179at2"/>
<keyword evidence="2" id="KW-1185">Reference proteome</keyword>